<reference evidence="9 10" key="1">
    <citation type="submission" date="2015-02" db="EMBL/GenBank/DDBJ databases">
        <title>Sequencing of Listeria spp. dairy environmental strains.</title>
        <authorList>
            <person name="Muhterem-Uyar M."/>
            <person name="Wagner M."/>
            <person name="Schmitz-Esser S."/>
            <person name="Stessl B."/>
        </authorList>
    </citation>
    <scope>NUCLEOTIDE SEQUENCE [LARGE SCALE GENOMIC DNA]</scope>
    <source>
        <strain evidence="9 10">7KSM</strain>
    </source>
</reference>
<keyword evidence="4" id="KW-0949">S-adenosyl-L-methionine</keyword>
<organism evidence="9 10">
    <name type="scientific">Listeria seeligeri</name>
    <dbReference type="NCBI Taxonomy" id="1640"/>
    <lineage>
        <taxon>Bacteria</taxon>
        <taxon>Bacillati</taxon>
        <taxon>Bacillota</taxon>
        <taxon>Bacilli</taxon>
        <taxon>Bacillales</taxon>
        <taxon>Listeriaceae</taxon>
        <taxon>Listeria</taxon>
    </lineage>
</organism>
<evidence type="ECO:0000313" key="10">
    <source>
        <dbReference type="Proteomes" id="UP000033536"/>
    </source>
</evidence>
<dbReference type="EMBL" id="JYOM01000015">
    <property type="protein sequence ID" value="KKD45055.1"/>
    <property type="molecule type" value="Genomic_DNA"/>
</dbReference>
<keyword evidence="2" id="KW-0489">Methyltransferase</keyword>
<dbReference type="PANTHER" id="PTHR42933">
    <property type="entry name" value="SLR6095 PROTEIN"/>
    <property type="match status" value="1"/>
</dbReference>
<dbReference type="InterPro" id="IPR003356">
    <property type="entry name" value="DNA_methylase_A-5"/>
</dbReference>
<evidence type="ECO:0000259" key="8">
    <source>
        <dbReference type="Pfam" id="PF12161"/>
    </source>
</evidence>
<dbReference type="PANTHER" id="PTHR42933:SF3">
    <property type="entry name" value="TYPE I RESTRICTION ENZYME MJAVIII METHYLASE SUBUNIT"/>
    <property type="match status" value="1"/>
</dbReference>
<evidence type="ECO:0000313" key="9">
    <source>
        <dbReference type="EMBL" id="KKD45055.1"/>
    </source>
</evidence>
<evidence type="ECO:0000256" key="6">
    <source>
        <dbReference type="ARBA" id="ARBA00047942"/>
    </source>
</evidence>
<evidence type="ECO:0000259" key="7">
    <source>
        <dbReference type="Pfam" id="PF02384"/>
    </source>
</evidence>
<evidence type="ECO:0000256" key="1">
    <source>
        <dbReference type="ARBA" id="ARBA00011900"/>
    </source>
</evidence>
<dbReference type="InterPro" id="IPR029063">
    <property type="entry name" value="SAM-dependent_MTases_sf"/>
</dbReference>
<keyword evidence="5" id="KW-0680">Restriction system</keyword>
<sequence length="672" mass="77367">MNVNFQDKVSFIWSIAEVLRGEYKPENYGEVILPLVVIRRFDCVLEKTKPEVLEQYKILQNKPEGVQTALLTKTSKEDFYNISNYGFNNLLSDPDNIADNFKDYLNGFSKNANEIIQYFNFDSEIDKLDRNDLLYEVLKRFSEIDLHPNTVSNIEMGYIFEELIRRFSENAEAGDHYTPREVIRLMVHLLFNDDRIDIATEGITKTLYDCAAGTGGMGSVANEYMKSHNNLGELIFHAQEVNEESYAIAKSDLLLKKEDANNIRLGNTLTNDKFKTDTFDFMISNPPYGVDWKKVEKAVKDEHNDLGFNGRFGAGLPRTSDGQLLFLQHLVSKMKPVTEENPYGSRIAIIMNGSPLFTGDAGSGESEIRRYLFENDLVEGLVALPNDLFYNTGISTYIWILTNNKETHRRGKVTLVNAVDFSRKMKKSMGNKRNEISEEQIMDIVSLYNETKQNKKIKIFDNEDFGFHKITVERPLRLNFMLSKERIERVKHEKVFQNLATSNKKGEAKEKQIEEGIALQQRIINTLNTNVSNEIIKNREIFTKKLKEIFKKEGITVTSTVLKAILNGLSEKDETADICMRNKKTVEVDTELRDYESIPLKKDIQKYFEIEVLPHVPDAWIDETATKVGYEIPFTRCFYEYTPIRSSKEILKEIQKLEAEVAEQLKKVFGNG</sequence>
<dbReference type="Gene3D" id="3.40.50.150">
    <property type="entry name" value="Vaccinia Virus protein VP39"/>
    <property type="match status" value="1"/>
</dbReference>
<name>A0ABR5E5S1_LISSE</name>
<keyword evidence="9" id="KW-0540">Nuclease</keyword>
<dbReference type="Pfam" id="PF12161">
    <property type="entry name" value="HsdM_N"/>
    <property type="match status" value="1"/>
</dbReference>
<dbReference type="Pfam" id="PF02384">
    <property type="entry name" value="N6_Mtase"/>
    <property type="match status" value="1"/>
</dbReference>
<dbReference type="CDD" id="cd02440">
    <property type="entry name" value="AdoMet_MTases"/>
    <property type="match status" value="1"/>
</dbReference>
<dbReference type="Proteomes" id="UP000033536">
    <property type="component" value="Unassembled WGS sequence"/>
</dbReference>
<comment type="catalytic activity">
    <reaction evidence="6">
        <text>a 2'-deoxyadenosine in DNA + S-adenosyl-L-methionine = an N(6)-methyl-2'-deoxyadenosine in DNA + S-adenosyl-L-homocysteine + H(+)</text>
        <dbReference type="Rhea" id="RHEA:15197"/>
        <dbReference type="Rhea" id="RHEA-COMP:12418"/>
        <dbReference type="Rhea" id="RHEA-COMP:12419"/>
        <dbReference type="ChEBI" id="CHEBI:15378"/>
        <dbReference type="ChEBI" id="CHEBI:57856"/>
        <dbReference type="ChEBI" id="CHEBI:59789"/>
        <dbReference type="ChEBI" id="CHEBI:90615"/>
        <dbReference type="ChEBI" id="CHEBI:90616"/>
        <dbReference type="EC" id="2.1.1.72"/>
    </reaction>
</comment>
<evidence type="ECO:0000256" key="2">
    <source>
        <dbReference type="ARBA" id="ARBA00022603"/>
    </source>
</evidence>
<keyword evidence="9" id="KW-0255">Endonuclease</keyword>
<comment type="caution">
    <text evidence="9">The sequence shown here is derived from an EMBL/GenBank/DDBJ whole genome shotgun (WGS) entry which is preliminary data.</text>
</comment>
<dbReference type="InterPro" id="IPR051537">
    <property type="entry name" value="DNA_Adenine_Mtase"/>
</dbReference>
<evidence type="ECO:0000256" key="3">
    <source>
        <dbReference type="ARBA" id="ARBA00022679"/>
    </source>
</evidence>
<dbReference type="PRINTS" id="PR00507">
    <property type="entry name" value="N12N6MTFRASE"/>
</dbReference>
<feature type="domain" description="N6 adenine-specific DNA methyltransferase N-terminal" evidence="8">
    <location>
        <begin position="10"/>
        <end position="141"/>
    </location>
</feature>
<proteinExistence type="predicted"/>
<dbReference type="PROSITE" id="PS00092">
    <property type="entry name" value="N6_MTASE"/>
    <property type="match status" value="1"/>
</dbReference>
<dbReference type="EC" id="2.1.1.72" evidence="1"/>
<feature type="domain" description="DNA methylase adenine-specific" evidence="7">
    <location>
        <begin position="156"/>
        <end position="456"/>
    </location>
</feature>
<dbReference type="SUPFAM" id="SSF53335">
    <property type="entry name" value="S-adenosyl-L-methionine-dependent methyltransferases"/>
    <property type="match status" value="1"/>
</dbReference>
<keyword evidence="3" id="KW-0808">Transferase</keyword>
<dbReference type="GO" id="GO:0004519">
    <property type="term" value="F:endonuclease activity"/>
    <property type="evidence" value="ECO:0007669"/>
    <property type="project" value="UniProtKB-KW"/>
</dbReference>
<protein>
    <recommendedName>
        <fullName evidence="1">site-specific DNA-methyltransferase (adenine-specific)</fullName>
        <ecNumber evidence="1">2.1.1.72</ecNumber>
    </recommendedName>
</protein>
<keyword evidence="10" id="KW-1185">Reference proteome</keyword>
<accession>A0ABR5E5S1</accession>
<gene>
    <name evidence="9" type="ORF">UQ68_12250</name>
</gene>
<evidence type="ECO:0000256" key="4">
    <source>
        <dbReference type="ARBA" id="ARBA00022691"/>
    </source>
</evidence>
<dbReference type="InterPro" id="IPR022749">
    <property type="entry name" value="D12N6_MeTrfase_N"/>
</dbReference>
<evidence type="ECO:0000256" key="5">
    <source>
        <dbReference type="ARBA" id="ARBA00022747"/>
    </source>
</evidence>
<keyword evidence="9" id="KW-0378">Hydrolase</keyword>
<dbReference type="InterPro" id="IPR002052">
    <property type="entry name" value="DNA_methylase_N6_adenine_CS"/>
</dbReference>